<dbReference type="STRING" id="411945.GA0061102_102743"/>
<evidence type="ECO:0000313" key="5">
    <source>
        <dbReference type="EMBL" id="SCB38008.1"/>
    </source>
</evidence>
<dbReference type="Gene3D" id="3.40.50.300">
    <property type="entry name" value="P-loop containing nucleotide triphosphate hydrolases"/>
    <property type="match status" value="1"/>
</dbReference>
<keyword evidence="2" id="KW-0547">Nucleotide-binding</keyword>
<dbReference type="InterPro" id="IPR003439">
    <property type="entry name" value="ABC_transporter-like_ATP-bd"/>
</dbReference>
<dbReference type="PANTHER" id="PTHR24220:SF86">
    <property type="entry name" value="ABC TRANSPORTER ABCH.1"/>
    <property type="match status" value="1"/>
</dbReference>
<dbReference type="PROSITE" id="PS00211">
    <property type="entry name" value="ABC_TRANSPORTER_1"/>
    <property type="match status" value="1"/>
</dbReference>
<reference evidence="6" key="1">
    <citation type="submission" date="2016-08" db="EMBL/GenBank/DDBJ databases">
        <authorList>
            <person name="Varghese N."/>
            <person name="Submissions Spin"/>
        </authorList>
    </citation>
    <scope>NUCLEOTIDE SEQUENCE [LARGE SCALE GENOMIC DNA]</scope>
    <source>
        <strain evidence="6">HAMBI 2971</strain>
    </source>
</reference>
<dbReference type="GO" id="GO:0016887">
    <property type="term" value="F:ATP hydrolysis activity"/>
    <property type="evidence" value="ECO:0007669"/>
    <property type="project" value="InterPro"/>
</dbReference>
<dbReference type="InterPro" id="IPR012701">
    <property type="entry name" value="CP_lyase_PhnL"/>
</dbReference>
<dbReference type="InterPro" id="IPR015854">
    <property type="entry name" value="ABC_transpr_LolD-like"/>
</dbReference>
<dbReference type="GO" id="GO:0005886">
    <property type="term" value="C:plasma membrane"/>
    <property type="evidence" value="ECO:0007669"/>
    <property type="project" value="TreeGrafter"/>
</dbReference>
<evidence type="ECO:0000313" key="6">
    <source>
        <dbReference type="Proteomes" id="UP000199435"/>
    </source>
</evidence>
<accession>A0A1C3WDT6</accession>
<dbReference type="SMART" id="SM00382">
    <property type="entry name" value="AAA"/>
    <property type="match status" value="1"/>
</dbReference>
<evidence type="ECO:0000256" key="1">
    <source>
        <dbReference type="ARBA" id="ARBA00005417"/>
    </source>
</evidence>
<dbReference type="InterPro" id="IPR027417">
    <property type="entry name" value="P-loop_NTPase"/>
</dbReference>
<dbReference type="AlphaFoldDB" id="A0A1C3WDT6"/>
<gene>
    <name evidence="5" type="ORF">GA0061102_102743</name>
</gene>
<dbReference type="SUPFAM" id="SSF52540">
    <property type="entry name" value="P-loop containing nucleoside triphosphate hydrolases"/>
    <property type="match status" value="1"/>
</dbReference>
<dbReference type="GO" id="GO:0022857">
    <property type="term" value="F:transmembrane transporter activity"/>
    <property type="evidence" value="ECO:0007669"/>
    <property type="project" value="TreeGrafter"/>
</dbReference>
<dbReference type="Pfam" id="PF00005">
    <property type="entry name" value="ABC_tran"/>
    <property type="match status" value="1"/>
</dbReference>
<dbReference type="RefSeq" id="WP_092852648.1">
    <property type="nucleotide sequence ID" value="NZ_FMAH01000027.1"/>
</dbReference>
<dbReference type="InterPro" id="IPR017871">
    <property type="entry name" value="ABC_transporter-like_CS"/>
</dbReference>
<dbReference type="EMBL" id="FMAH01000027">
    <property type="protein sequence ID" value="SCB38008.1"/>
    <property type="molecule type" value="Genomic_DNA"/>
</dbReference>
<dbReference type="NCBIfam" id="TIGR02324">
    <property type="entry name" value="CP_lyasePhnL"/>
    <property type="match status" value="1"/>
</dbReference>
<feature type="domain" description="ABC transporter" evidence="4">
    <location>
        <begin position="9"/>
        <end position="235"/>
    </location>
</feature>
<keyword evidence="6" id="KW-1185">Reference proteome</keyword>
<sequence>MALHSDDTLILRNASKRFHLHERAVERDIFRNVCLSARQGECLGLAGRSGTGKSTLMRMIYGTYKATSGEILVRSADGYVDVASADPWTVIGLRQSVLGYVSQFLNVLPRISALDVVAEPLRSQGVDHTVAERRAAEMLERLDIEPSLWTLSPLTFSGGEQQRVNIARAFINHYDILLLDEPTASLDAVNRSRVIEIIDEALARGSTIVGIFHDQETSDRIVTRKIQLSDFQGAV</sequence>
<dbReference type="GO" id="GO:0005524">
    <property type="term" value="F:ATP binding"/>
    <property type="evidence" value="ECO:0007669"/>
    <property type="project" value="UniProtKB-KW"/>
</dbReference>
<proteinExistence type="inferred from homology"/>
<dbReference type="OrthoDB" id="4814201at2"/>
<evidence type="ECO:0000259" key="4">
    <source>
        <dbReference type="PROSITE" id="PS50893"/>
    </source>
</evidence>
<dbReference type="Proteomes" id="UP000199435">
    <property type="component" value="Unassembled WGS sequence"/>
</dbReference>
<evidence type="ECO:0000256" key="2">
    <source>
        <dbReference type="ARBA" id="ARBA00022741"/>
    </source>
</evidence>
<evidence type="ECO:0000256" key="3">
    <source>
        <dbReference type="ARBA" id="ARBA00022840"/>
    </source>
</evidence>
<dbReference type="InterPro" id="IPR003593">
    <property type="entry name" value="AAA+_ATPase"/>
</dbReference>
<comment type="similarity">
    <text evidence="1">Belongs to the ABC transporter superfamily.</text>
</comment>
<protein>
    <submittedName>
        <fullName evidence="5">Alpha-D-ribose 1-methylphosphonate 5-triphosphate synthase subunit PhnL</fullName>
    </submittedName>
</protein>
<dbReference type="PANTHER" id="PTHR24220">
    <property type="entry name" value="IMPORT ATP-BINDING PROTEIN"/>
    <property type="match status" value="1"/>
</dbReference>
<dbReference type="PROSITE" id="PS50893">
    <property type="entry name" value="ABC_TRANSPORTER_2"/>
    <property type="match status" value="1"/>
</dbReference>
<organism evidence="5 6">
    <name type="scientific">Rhizobium miluonense</name>
    <dbReference type="NCBI Taxonomy" id="411945"/>
    <lineage>
        <taxon>Bacteria</taxon>
        <taxon>Pseudomonadati</taxon>
        <taxon>Pseudomonadota</taxon>
        <taxon>Alphaproteobacteria</taxon>
        <taxon>Hyphomicrobiales</taxon>
        <taxon>Rhizobiaceae</taxon>
        <taxon>Rhizobium/Agrobacterium group</taxon>
        <taxon>Rhizobium</taxon>
    </lineage>
</organism>
<name>A0A1C3WDT6_9HYPH</name>
<keyword evidence="3" id="KW-0067">ATP-binding</keyword>